<dbReference type="AlphaFoldDB" id="A0A4Q2KJB6"/>
<comment type="caution">
    <text evidence="2">The sequence shown here is derived from an EMBL/GenBank/DDBJ whole genome shotgun (WGS) entry which is preliminary data.</text>
</comment>
<organism evidence="2 3">
    <name type="scientific">Pelagerythrobacter rhizovicinus</name>
    <dbReference type="NCBI Taxonomy" id="2268576"/>
    <lineage>
        <taxon>Bacteria</taxon>
        <taxon>Pseudomonadati</taxon>
        <taxon>Pseudomonadota</taxon>
        <taxon>Alphaproteobacteria</taxon>
        <taxon>Sphingomonadales</taxon>
        <taxon>Erythrobacteraceae</taxon>
        <taxon>Pelagerythrobacter</taxon>
    </lineage>
</organism>
<evidence type="ECO:0000313" key="3">
    <source>
        <dbReference type="Proteomes" id="UP000293623"/>
    </source>
</evidence>
<proteinExistence type="predicted"/>
<feature type="signal peptide" evidence="1">
    <location>
        <begin position="1"/>
        <end position="24"/>
    </location>
</feature>
<gene>
    <name evidence="2" type="ORF">ETX26_11175</name>
</gene>
<keyword evidence="3" id="KW-1185">Reference proteome</keyword>
<dbReference type="RefSeq" id="WP_129524758.1">
    <property type="nucleotide sequence ID" value="NZ_SDPV01000002.1"/>
</dbReference>
<feature type="chain" id="PRO_5020425665" evidence="1">
    <location>
        <begin position="25"/>
        <end position="164"/>
    </location>
</feature>
<dbReference type="Proteomes" id="UP000293623">
    <property type="component" value="Unassembled WGS sequence"/>
</dbReference>
<sequence length="164" mass="17894">MKRRHRLYAATLFALVGCTPSADTDDANVNELIDLVVAREAPFHRCLEISGRTSVVEYPPDYLGPITGLHTGTFSDEELTLAAKAVAVSLDEAIRLETAGIRVVGEPDTVEGSGSCALQVGYPLFSQEYAFVEFSTPSGIIGAYAFKRSLGGWRTAERFHFGYW</sequence>
<dbReference type="PROSITE" id="PS51257">
    <property type="entry name" value="PROKAR_LIPOPROTEIN"/>
    <property type="match status" value="1"/>
</dbReference>
<keyword evidence="1" id="KW-0732">Signal</keyword>
<protein>
    <submittedName>
        <fullName evidence="2">Uncharacterized protein</fullName>
    </submittedName>
</protein>
<name>A0A4Q2KJB6_9SPHN</name>
<reference evidence="2 3" key="1">
    <citation type="submission" date="2019-01" db="EMBL/GenBank/DDBJ databases">
        <title>Altererythrobacter rhizovicinus sp. nov., isolated from the rhizosphere soil of Haloxylon ammodendron.</title>
        <authorList>
            <person name="Li H.-P."/>
            <person name="Gou J.-Y."/>
            <person name="Yao D."/>
            <person name="Han Q.-Q."/>
            <person name="Shao K.-Z."/>
            <person name="Zhao Q."/>
            <person name="Zhang J.-L."/>
        </authorList>
    </citation>
    <scope>NUCLEOTIDE SEQUENCE [LARGE SCALE GENOMIC DNA]</scope>
    <source>
        <strain evidence="2 3">AY-3R</strain>
    </source>
</reference>
<evidence type="ECO:0000256" key="1">
    <source>
        <dbReference type="SAM" id="SignalP"/>
    </source>
</evidence>
<evidence type="ECO:0000313" key="2">
    <source>
        <dbReference type="EMBL" id="RXZ64449.1"/>
    </source>
</evidence>
<dbReference type="EMBL" id="SDPV01000002">
    <property type="protein sequence ID" value="RXZ64449.1"/>
    <property type="molecule type" value="Genomic_DNA"/>
</dbReference>
<accession>A0A4Q2KJB6</accession>